<comment type="caution">
    <text evidence="2">The sequence shown here is derived from an EMBL/GenBank/DDBJ whole genome shotgun (WGS) entry which is preliminary data.</text>
</comment>
<feature type="domain" description="Bacterial Ig" evidence="1">
    <location>
        <begin position="116"/>
        <end position="205"/>
    </location>
</feature>
<evidence type="ECO:0000259" key="1">
    <source>
        <dbReference type="Pfam" id="PF17936"/>
    </source>
</evidence>
<keyword evidence="3" id="KW-1185">Reference proteome</keyword>
<sequence length="629" mass="65638">MSYDAPRNSNVYMMIGYDANSASDGGFVEQDVPKPTLVAPQAWDKQVKGTGVSGNQIVIKDQVGKVLGTGTVGSDNSYSVGLSRPLVYNETITATQLNQDKVASDPVDATVEDTVAPDAPKAQNIEVSDQMLSGSAETGSKILAKNAQGKIVGEGAATGKAISKSNDSEFSFELTEPVTVGETITVTATDSAGLESTGTDVKVVDTVKPTAPKVNAVDDTMKQLTGTGSKVGSTIVASVNNQVFYGKVGADKTFTVNLGRTFSGGTLIKVIEIDQQNQQSDPTVVTVKGTQKTKTPTVNTVGDSDLELTGTAEPNADVTVTIGQDVYKGKADQNGNFKIQLNQKYPITSEGTVIATGTSGIASDAEKIKFEDTTPPNAPAINSVLPTDTTLSGTAEPNSTVRVVFTRPDGSTAVFQKPADKDGNFKINMLGTFPEGTTISATAEDAAGNISSAANAIVASKEKPTLSLSDLSSQDIQLTGTATRANTPVTVQVGDQVYQTKTDDGGKFILHLDRMFPAGTEVTATMGIGDKIGKANTTVLLRMPTFTTSNSPRVGMKKITLKADPNSDVTLTITHLDGGLGDIQTVQADEAGNATFTLVSPIRYGDTLDVFSTMLGVKNPSERGEISIF</sequence>
<evidence type="ECO:0000313" key="3">
    <source>
        <dbReference type="Proteomes" id="UP000019249"/>
    </source>
</evidence>
<protein>
    <recommendedName>
        <fullName evidence="1">Bacterial Ig domain-containing protein</fullName>
    </recommendedName>
</protein>
<evidence type="ECO:0000313" key="2">
    <source>
        <dbReference type="EMBL" id="EUJ30284.1"/>
    </source>
</evidence>
<name>A0ABN0RDU0_9LIST</name>
<gene>
    <name evidence="2" type="ORF">MFLO_10693</name>
</gene>
<organism evidence="2 3">
    <name type="scientific">Listeria floridensis FSL S10-1187</name>
    <dbReference type="NCBI Taxonomy" id="1265817"/>
    <lineage>
        <taxon>Bacteria</taxon>
        <taxon>Bacillati</taxon>
        <taxon>Bacillota</taxon>
        <taxon>Bacilli</taxon>
        <taxon>Bacillales</taxon>
        <taxon>Listeriaceae</taxon>
        <taxon>Listeria</taxon>
    </lineage>
</organism>
<dbReference type="InterPro" id="IPR041498">
    <property type="entry name" value="Big_6"/>
</dbReference>
<feature type="domain" description="Bacterial Ig" evidence="1">
    <location>
        <begin position="35"/>
        <end position="113"/>
    </location>
</feature>
<feature type="domain" description="Bacterial Ig" evidence="1">
    <location>
        <begin position="295"/>
        <end position="372"/>
    </location>
</feature>
<dbReference type="Pfam" id="PF17936">
    <property type="entry name" value="Big_6"/>
    <property type="match status" value="5"/>
</dbReference>
<feature type="domain" description="Bacterial Ig" evidence="1">
    <location>
        <begin position="376"/>
        <end position="458"/>
    </location>
</feature>
<accession>A0ABN0RDU0</accession>
<proteinExistence type="predicted"/>
<dbReference type="Gene3D" id="2.60.40.10">
    <property type="entry name" value="Immunoglobulins"/>
    <property type="match status" value="4"/>
</dbReference>
<dbReference type="InterPro" id="IPR013783">
    <property type="entry name" value="Ig-like_fold"/>
</dbReference>
<feature type="domain" description="Bacterial Ig" evidence="1">
    <location>
        <begin position="209"/>
        <end position="288"/>
    </location>
</feature>
<dbReference type="EMBL" id="AODF01000024">
    <property type="protein sequence ID" value="EUJ30284.1"/>
    <property type="molecule type" value="Genomic_DNA"/>
</dbReference>
<reference evidence="2 3" key="1">
    <citation type="journal article" date="2014" name="Int. J. Syst. Evol. Microbiol.">
        <title>Listeria floridensis sp. nov., Listeria aquatica sp. nov., Listeria cornellensis sp. nov., Listeria riparia sp. nov. and Listeria grandensis sp. nov., from agricultural and natural environments.</title>
        <authorList>
            <person name="den Bakker H.C."/>
            <person name="Warchocki S."/>
            <person name="Wright E.M."/>
            <person name="Allred A.F."/>
            <person name="Ahlstrom C."/>
            <person name="Manuel C.S."/>
            <person name="Stasiewicz M.J."/>
            <person name="Burrell A."/>
            <person name="Roof S."/>
            <person name="Strawn L."/>
            <person name="Fortes E.D."/>
            <person name="Nightingale K.K."/>
            <person name="Kephart D."/>
            <person name="Wiedmann M."/>
        </authorList>
    </citation>
    <scope>NUCLEOTIDE SEQUENCE [LARGE SCALE GENOMIC DNA]</scope>
    <source>
        <strain evidence="2 3">FSL S10-1187</strain>
    </source>
</reference>
<dbReference type="NCBIfam" id="NF033510">
    <property type="entry name" value="Ca_tandemer"/>
    <property type="match status" value="1"/>
</dbReference>
<dbReference type="Proteomes" id="UP000019249">
    <property type="component" value="Unassembled WGS sequence"/>
</dbReference>